<dbReference type="GO" id="GO:0009252">
    <property type="term" value="P:peptidoglycan biosynthetic process"/>
    <property type="evidence" value="ECO:0007669"/>
    <property type="project" value="TreeGrafter"/>
</dbReference>
<dbReference type="EMBL" id="MPIN01000002">
    <property type="protein sequence ID" value="OJH41545.1"/>
    <property type="molecule type" value="Genomic_DNA"/>
</dbReference>
<dbReference type="SUPFAM" id="SSF53955">
    <property type="entry name" value="Lysozyme-like"/>
    <property type="match status" value="1"/>
</dbReference>
<gene>
    <name evidence="5" type="ORF">BON30_11895</name>
</gene>
<evidence type="ECO:0000313" key="6">
    <source>
        <dbReference type="Proteomes" id="UP000182229"/>
    </source>
</evidence>
<accession>A0A1L9BH35</accession>
<dbReference type="STRING" id="83449.BON30_11895"/>
<protein>
    <recommendedName>
        <fullName evidence="4">Glycosyl transferase family 51 domain-containing protein</fullName>
    </recommendedName>
</protein>
<comment type="caution">
    <text evidence="5">The sequence shown here is derived from an EMBL/GenBank/DDBJ whole genome shotgun (WGS) entry which is preliminary data.</text>
</comment>
<sequence>MRWTLAVLLLPPVLLLGSVEAVYRYGLSRVGELPRPPQPRTGLVYQVLWLVEEGGSPRLEPLWSWRLVGYVPGVRWEQRPAGEFLASLTARQWLASRPLREGERPARPLHRTFQQLALTVWISRHWSAEELLTAYAERAPFGRGLIGLDAAARRYFGQEPERLALHEVALLAGLPHAPGRYDPRSHPEAALRRRDFVLTRLQSAGLISEAQREEARRQPLPSPVIHGP</sequence>
<reference evidence="6" key="1">
    <citation type="submission" date="2016-11" db="EMBL/GenBank/DDBJ databases">
        <authorList>
            <person name="Shukria A."/>
            <person name="Stevens D.C."/>
        </authorList>
    </citation>
    <scope>NUCLEOTIDE SEQUENCE [LARGE SCALE GENOMIC DNA]</scope>
    <source>
        <strain evidence="6">Cbfe23</strain>
    </source>
</reference>
<reference evidence="5 6" key="2">
    <citation type="submission" date="2016-12" db="EMBL/GenBank/DDBJ databases">
        <title>Draft Genome Sequence of Cystobacter ferrugineus Strain Cbfe23.</title>
        <authorList>
            <person name="Akbar S."/>
            <person name="Dowd S.E."/>
            <person name="Stevens D.C."/>
        </authorList>
    </citation>
    <scope>NUCLEOTIDE SEQUENCE [LARGE SCALE GENOMIC DNA]</scope>
    <source>
        <strain evidence="5 6">Cbfe23</strain>
    </source>
</reference>
<dbReference type="InterPro" id="IPR001264">
    <property type="entry name" value="Glyco_trans_51"/>
</dbReference>
<feature type="domain" description="Glycosyl transferase family 51" evidence="4">
    <location>
        <begin position="105"/>
        <end position="201"/>
    </location>
</feature>
<dbReference type="InterPro" id="IPR023346">
    <property type="entry name" value="Lysozyme-like_dom_sf"/>
</dbReference>
<feature type="region of interest" description="Disordered" evidence="3">
    <location>
        <begin position="208"/>
        <end position="228"/>
    </location>
</feature>
<proteinExistence type="predicted"/>
<evidence type="ECO:0000256" key="1">
    <source>
        <dbReference type="ARBA" id="ARBA00004752"/>
    </source>
</evidence>
<dbReference type="AlphaFoldDB" id="A0A1L9BH35"/>
<dbReference type="InterPro" id="IPR036950">
    <property type="entry name" value="PBP_transglycosylase"/>
</dbReference>
<dbReference type="PANTHER" id="PTHR32282:SF15">
    <property type="entry name" value="PENICILLIN-BINDING PROTEIN 1C"/>
    <property type="match status" value="1"/>
</dbReference>
<dbReference type="GO" id="GO:0008955">
    <property type="term" value="F:peptidoglycan glycosyltransferase activity"/>
    <property type="evidence" value="ECO:0007669"/>
    <property type="project" value="TreeGrafter"/>
</dbReference>
<dbReference type="Pfam" id="PF00912">
    <property type="entry name" value="Transgly"/>
    <property type="match status" value="1"/>
</dbReference>
<evidence type="ECO:0000313" key="5">
    <source>
        <dbReference type="EMBL" id="OJH41545.1"/>
    </source>
</evidence>
<keyword evidence="6" id="KW-1185">Reference proteome</keyword>
<dbReference type="PANTHER" id="PTHR32282">
    <property type="entry name" value="BINDING PROTEIN TRANSPEPTIDASE, PUTATIVE-RELATED"/>
    <property type="match status" value="1"/>
</dbReference>
<evidence type="ECO:0000259" key="4">
    <source>
        <dbReference type="Pfam" id="PF00912"/>
    </source>
</evidence>
<dbReference type="InterPro" id="IPR050396">
    <property type="entry name" value="Glycosyltr_51/Transpeptidase"/>
</dbReference>
<comment type="pathway">
    <text evidence="1">Cell wall biogenesis; peptidoglycan biosynthesis.</text>
</comment>
<organism evidence="5 6">
    <name type="scientific">Cystobacter ferrugineus</name>
    <dbReference type="NCBI Taxonomy" id="83449"/>
    <lineage>
        <taxon>Bacteria</taxon>
        <taxon>Pseudomonadati</taxon>
        <taxon>Myxococcota</taxon>
        <taxon>Myxococcia</taxon>
        <taxon>Myxococcales</taxon>
        <taxon>Cystobacterineae</taxon>
        <taxon>Archangiaceae</taxon>
        <taxon>Cystobacter</taxon>
    </lineage>
</organism>
<dbReference type="GO" id="GO:0030288">
    <property type="term" value="C:outer membrane-bounded periplasmic space"/>
    <property type="evidence" value="ECO:0007669"/>
    <property type="project" value="TreeGrafter"/>
</dbReference>
<keyword evidence="2" id="KW-0808">Transferase</keyword>
<name>A0A1L9BH35_9BACT</name>
<evidence type="ECO:0000256" key="2">
    <source>
        <dbReference type="ARBA" id="ARBA00022679"/>
    </source>
</evidence>
<dbReference type="Gene3D" id="1.10.3810.10">
    <property type="entry name" value="Biosynthetic peptidoglycan transglycosylase-like"/>
    <property type="match status" value="1"/>
</dbReference>
<evidence type="ECO:0000256" key="3">
    <source>
        <dbReference type="SAM" id="MobiDB-lite"/>
    </source>
</evidence>
<dbReference type="Proteomes" id="UP000182229">
    <property type="component" value="Unassembled WGS sequence"/>
</dbReference>